<dbReference type="Proteomes" id="UP000177263">
    <property type="component" value="Unassembled WGS sequence"/>
</dbReference>
<name>A0A1F7YPV9_9BACT</name>
<dbReference type="EMBL" id="MGGM01000014">
    <property type="protein sequence ID" value="OGM29342.1"/>
    <property type="molecule type" value="Genomic_DNA"/>
</dbReference>
<dbReference type="STRING" id="1802500.A2801_01445"/>
<dbReference type="Pfam" id="PF12773">
    <property type="entry name" value="DZR"/>
    <property type="match status" value="1"/>
</dbReference>
<dbReference type="AlphaFoldDB" id="A0A1F7YPV9"/>
<sequence length="161" mass="18073">MPLVSQSSLQEVTVKKCQRCGREAFNDDQAFCSDCGWDLSRGLPVEVPVEDRPHPTCPNCDNDVSMLGFGQYICPHCGEYIGYNADKLHPELIEAAKKWNGKTTFFCQEVLDLPVRVGNALHAFSPIGVLGIHGDTVYAIRNFGRVSYRQLEEARNNWKPK</sequence>
<accession>A0A1F7YPV9</accession>
<evidence type="ECO:0000313" key="3">
    <source>
        <dbReference type="Proteomes" id="UP000177263"/>
    </source>
</evidence>
<protein>
    <recommendedName>
        <fullName evidence="1">DZANK-type domain-containing protein</fullName>
    </recommendedName>
</protein>
<dbReference type="InterPro" id="IPR025874">
    <property type="entry name" value="DZR"/>
</dbReference>
<feature type="domain" description="DZANK-type" evidence="1">
    <location>
        <begin position="17"/>
        <end position="78"/>
    </location>
</feature>
<gene>
    <name evidence="2" type="ORF">A2801_01445</name>
</gene>
<comment type="caution">
    <text evidence="2">The sequence shown here is derived from an EMBL/GenBank/DDBJ whole genome shotgun (WGS) entry which is preliminary data.</text>
</comment>
<reference evidence="2 3" key="1">
    <citation type="journal article" date="2016" name="Nat. Commun.">
        <title>Thousands of microbial genomes shed light on interconnected biogeochemical processes in an aquifer system.</title>
        <authorList>
            <person name="Anantharaman K."/>
            <person name="Brown C.T."/>
            <person name="Hug L.A."/>
            <person name="Sharon I."/>
            <person name="Castelle C.J."/>
            <person name="Probst A.J."/>
            <person name="Thomas B.C."/>
            <person name="Singh A."/>
            <person name="Wilkins M.J."/>
            <person name="Karaoz U."/>
            <person name="Brodie E.L."/>
            <person name="Williams K.H."/>
            <person name="Hubbard S.S."/>
            <person name="Banfield J.F."/>
        </authorList>
    </citation>
    <scope>NUCLEOTIDE SEQUENCE [LARGE SCALE GENOMIC DNA]</scope>
</reference>
<proteinExistence type="predicted"/>
<evidence type="ECO:0000313" key="2">
    <source>
        <dbReference type="EMBL" id="OGM29342.1"/>
    </source>
</evidence>
<evidence type="ECO:0000259" key="1">
    <source>
        <dbReference type="Pfam" id="PF12773"/>
    </source>
</evidence>
<organism evidence="2 3">
    <name type="scientific">Candidatus Woesebacteria bacterium RIFCSPHIGHO2_01_FULL_41_10</name>
    <dbReference type="NCBI Taxonomy" id="1802500"/>
    <lineage>
        <taxon>Bacteria</taxon>
        <taxon>Candidatus Woeseibacteriota</taxon>
    </lineage>
</organism>